<organism evidence="1 2">
    <name type="scientific">Paracraurococcus ruber</name>
    <dbReference type="NCBI Taxonomy" id="77675"/>
    <lineage>
        <taxon>Bacteria</taxon>
        <taxon>Pseudomonadati</taxon>
        <taxon>Pseudomonadota</taxon>
        <taxon>Alphaproteobacteria</taxon>
        <taxon>Acetobacterales</taxon>
        <taxon>Roseomonadaceae</taxon>
        <taxon>Paracraurococcus</taxon>
    </lineage>
</organism>
<dbReference type="EMBL" id="NRSG01000028">
    <property type="protein sequence ID" value="MBK1657779.1"/>
    <property type="molecule type" value="Genomic_DNA"/>
</dbReference>
<comment type="caution">
    <text evidence="1">The sequence shown here is derived from an EMBL/GenBank/DDBJ whole genome shotgun (WGS) entry which is preliminary data.</text>
</comment>
<accession>A0ABS1CTH1</accession>
<dbReference type="RefSeq" id="WP_133220949.1">
    <property type="nucleotide sequence ID" value="NZ_NRSG01000028.1"/>
</dbReference>
<keyword evidence="2" id="KW-1185">Reference proteome</keyword>
<evidence type="ECO:0000313" key="2">
    <source>
        <dbReference type="Proteomes" id="UP000697995"/>
    </source>
</evidence>
<proteinExistence type="predicted"/>
<sequence length="126" mass="13156">MDTDKLIQAAVGAAIGTLTKAAADPILTKGREVWDWIKRRATGADAEMAKAVEAEPGKPSAPVKVTALLQDLLHDNPAAIAELRQLLGAAEKSGAVTQTANFQGDRNEVNQVAGSGNIIGSRNTVR</sequence>
<name>A0ABS1CTH1_9PROT</name>
<dbReference type="Proteomes" id="UP000697995">
    <property type="component" value="Unassembled WGS sequence"/>
</dbReference>
<evidence type="ECO:0000313" key="1">
    <source>
        <dbReference type="EMBL" id="MBK1657779.1"/>
    </source>
</evidence>
<protein>
    <submittedName>
        <fullName evidence="1">Uncharacterized protein</fullName>
    </submittedName>
</protein>
<gene>
    <name evidence="1" type="ORF">CKO45_05990</name>
</gene>
<reference evidence="1 2" key="1">
    <citation type="journal article" date="2020" name="Microorganisms">
        <title>Osmotic Adaptation and Compatible Solute Biosynthesis of Phototrophic Bacteria as Revealed from Genome Analyses.</title>
        <authorList>
            <person name="Imhoff J.F."/>
            <person name="Rahn T."/>
            <person name="Kunzel S."/>
            <person name="Keller A."/>
            <person name="Neulinger S.C."/>
        </authorList>
    </citation>
    <scope>NUCLEOTIDE SEQUENCE [LARGE SCALE GENOMIC DNA]</scope>
    <source>
        <strain evidence="1 2">DSM 15382</strain>
    </source>
</reference>